<evidence type="ECO:0000313" key="4">
    <source>
        <dbReference type="Proteomes" id="UP000245430"/>
    </source>
</evidence>
<feature type="domain" description="DUF6249" evidence="2">
    <location>
        <begin position="7"/>
        <end position="109"/>
    </location>
</feature>
<dbReference type="RefSeq" id="WP_109682523.1">
    <property type="nucleotide sequence ID" value="NZ_QGGP01000004.1"/>
</dbReference>
<feature type="transmembrane region" description="Helical" evidence="1">
    <location>
        <begin position="6"/>
        <end position="23"/>
    </location>
</feature>
<dbReference type="Pfam" id="PF19762">
    <property type="entry name" value="DUF6249"/>
    <property type="match status" value="1"/>
</dbReference>
<proteinExistence type="predicted"/>
<feature type="transmembrane region" description="Helical" evidence="1">
    <location>
        <begin position="53"/>
        <end position="76"/>
    </location>
</feature>
<gene>
    <name evidence="3" type="ORF">LX78_02026</name>
</gene>
<protein>
    <recommendedName>
        <fullName evidence="2">DUF6249 domain-containing protein</fullName>
    </recommendedName>
</protein>
<evidence type="ECO:0000259" key="2">
    <source>
        <dbReference type="Pfam" id="PF19762"/>
    </source>
</evidence>
<keyword evidence="1" id="KW-1133">Transmembrane helix</keyword>
<evidence type="ECO:0000313" key="3">
    <source>
        <dbReference type="EMBL" id="PWK18719.1"/>
    </source>
</evidence>
<keyword evidence="1" id="KW-0472">Membrane</keyword>
<dbReference type="OrthoDB" id="679295at2"/>
<evidence type="ECO:0000256" key="1">
    <source>
        <dbReference type="SAM" id="Phobius"/>
    </source>
</evidence>
<organism evidence="3 4">
    <name type="scientific">Xanthomarina spongicola</name>
    <dbReference type="NCBI Taxonomy" id="570520"/>
    <lineage>
        <taxon>Bacteria</taxon>
        <taxon>Pseudomonadati</taxon>
        <taxon>Bacteroidota</taxon>
        <taxon>Flavobacteriia</taxon>
        <taxon>Flavobacteriales</taxon>
        <taxon>Flavobacteriaceae</taxon>
        <taxon>Xanthomarina</taxon>
    </lineage>
</organism>
<reference evidence="3 4" key="1">
    <citation type="submission" date="2018-05" db="EMBL/GenBank/DDBJ databases">
        <title>Genomic Encyclopedia of Archaeal and Bacterial Type Strains, Phase II (KMG-II): from individual species to whole genera.</title>
        <authorList>
            <person name="Goeker M."/>
        </authorList>
    </citation>
    <scope>NUCLEOTIDE SEQUENCE [LARGE SCALE GENOMIC DNA]</scope>
    <source>
        <strain evidence="3 4">DSM 22637</strain>
    </source>
</reference>
<dbReference type="InterPro" id="IPR046216">
    <property type="entry name" value="DUF6249"/>
</dbReference>
<dbReference type="AlphaFoldDB" id="A0A316DNH4"/>
<sequence>MGSELIIIPIIFGAIFGVFYLYFSTRNKERLALIEKGADASIFMKGKQSTAPIWKVLILNFALLLMGIGLGTFLASLLDTYSSIDSEAVYPATIFFMAGLGLFFGFKMTKDLDKE</sequence>
<keyword evidence="1" id="KW-0812">Transmembrane</keyword>
<comment type="caution">
    <text evidence="3">The sequence shown here is derived from an EMBL/GenBank/DDBJ whole genome shotgun (WGS) entry which is preliminary data.</text>
</comment>
<keyword evidence="4" id="KW-1185">Reference proteome</keyword>
<dbReference type="Proteomes" id="UP000245430">
    <property type="component" value="Unassembled WGS sequence"/>
</dbReference>
<accession>A0A316DNH4</accession>
<name>A0A316DNH4_9FLAO</name>
<feature type="transmembrane region" description="Helical" evidence="1">
    <location>
        <begin position="88"/>
        <end position="106"/>
    </location>
</feature>
<dbReference type="EMBL" id="QGGP01000004">
    <property type="protein sequence ID" value="PWK18719.1"/>
    <property type="molecule type" value="Genomic_DNA"/>
</dbReference>